<name>A0A813YG22_9BILA</name>
<protein>
    <submittedName>
        <fullName evidence="1">Uncharacterized protein</fullName>
    </submittedName>
</protein>
<proteinExistence type="predicted"/>
<dbReference type="EMBL" id="CAJNOL010000145">
    <property type="protein sequence ID" value="CAF0883686.1"/>
    <property type="molecule type" value="Genomic_DNA"/>
</dbReference>
<sequence>MQNNKLLTIEKCQHDRTINWLLKTNRNNSYLPNSRSLRYSSSSSLSLLEEQCLKFKQQRKRKKIINSRNMSDHDSMSSLSTTVIIERNRQVLSNTICNTVDIFDEHIHNLDYIQHRKKSLLSQIYTSSNKHQTSLIKVQFN</sequence>
<organism evidence="1 2">
    <name type="scientific">Rotaria sordida</name>
    <dbReference type="NCBI Taxonomy" id="392033"/>
    <lineage>
        <taxon>Eukaryota</taxon>
        <taxon>Metazoa</taxon>
        <taxon>Spiralia</taxon>
        <taxon>Gnathifera</taxon>
        <taxon>Rotifera</taxon>
        <taxon>Eurotatoria</taxon>
        <taxon>Bdelloidea</taxon>
        <taxon>Philodinida</taxon>
        <taxon>Philodinidae</taxon>
        <taxon>Rotaria</taxon>
    </lineage>
</organism>
<evidence type="ECO:0000313" key="2">
    <source>
        <dbReference type="Proteomes" id="UP000663870"/>
    </source>
</evidence>
<accession>A0A813YG22</accession>
<comment type="caution">
    <text evidence="1">The sequence shown here is derived from an EMBL/GenBank/DDBJ whole genome shotgun (WGS) entry which is preliminary data.</text>
</comment>
<dbReference type="Proteomes" id="UP000663870">
    <property type="component" value="Unassembled WGS sequence"/>
</dbReference>
<keyword evidence="2" id="KW-1185">Reference proteome</keyword>
<dbReference type="AlphaFoldDB" id="A0A813YG22"/>
<reference evidence="1" key="1">
    <citation type="submission" date="2021-02" db="EMBL/GenBank/DDBJ databases">
        <authorList>
            <person name="Nowell W R."/>
        </authorList>
    </citation>
    <scope>NUCLEOTIDE SEQUENCE</scope>
</reference>
<evidence type="ECO:0000313" key="1">
    <source>
        <dbReference type="EMBL" id="CAF0883686.1"/>
    </source>
</evidence>
<gene>
    <name evidence="1" type="ORF">JXQ802_LOCUS8285</name>
</gene>